<accession>A0A3P8CGV9</accession>
<evidence type="ECO:0000313" key="3">
    <source>
        <dbReference type="Proteomes" id="UP000050761"/>
    </source>
</evidence>
<dbReference type="AlphaFoldDB" id="A0A183GI61"/>
<dbReference type="OrthoDB" id="10539251at2759"/>
<evidence type="ECO:0000313" key="2">
    <source>
        <dbReference type="EMBL" id="VDP31781.1"/>
    </source>
</evidence>
<feature type="compositionally biased region" description="Basic and acidic residues" evidence="1">
    <location>
        <begin position="41"/>
        <end position="52"/>
    </location>
</feature>
<dbReference type="WBParaSite" id="HPBE_0002230501-mRNA-1">
    <property type="protein sequence ID" value="HPBE_0002230501-mRNA-1"/>
    <property type="gene ID" value="HPBE_0002230501"/>
</dbReference>
<reference evidence="2 3" key="1">
    <citation type="submission" date="2018-11" db="EMBL/GenBank/DDBJ databases">
        <authorList>
            <consortium name="Pathogen Informatics"/>
        </authorList>
    </citation>
    <scope>NUCLEOTIDE SEQUENCE [LARGE SCALE GENOMIC DNA]</scope>
</reference>
<organism evidence="3 4">
    <name type="scientific">Heligmosomoides polygyrus</name>
    <name type="common">Parasitic roundworm</name>
    <dbReference type="NCBI Taxonomy" id="6339"/>
    <lineage>
        <taxon>Eukaryota</taxon>
        <taxon>Metazoa</taxon>
        <taxon>Ecdysozoa</taxon>
        <taxon>Nematoda</taxon>
        <taxon>Chromadorea</taxon>
        <taxon>Rhabditida</taxon>
        <taxon>Rhabditina</taxon>
        <taxon>Rhabditomorpha</taxon>
        <taxon>Strongyloidea</taxon>
        <taxon>Heligmosomidae</taxon>
        <taxon>Heligmosomoides</taxon>
    </lineage>
</organism>
<proteinExistence type="predicted"/>
<dbReference type="EMBL" id="UZAH01033866">
    <property type="protein sequence ID" value="VDP31781.1"/>
    <property type="molecule type" value="Genomic_DNA"/>
</dbReference>
<protein>
    <submittedName>
        <fullName evidence="2 4">Uncharacterized protein</fullName>
    </submittedName>
</protein>
<keyword evidence="3" id="KW-1185">Reference proteome</keyword>
<dbReference type="Proteomes" id="UP000050761">
    <property type="component" value="Unassembled WGS sequence"/>
</dbReference>
<accession>A0A183GI61</accession>
<feature type="compositionally biased region" description="Low complexity" evidence="1">
    <location>
        <begin position="58"/>
        <end position="73"/>
    </location>
</feature>
<feature type="region of interest" description="Disordered" evidence="1">
    <location>
        <begin position="1"/>
        <end position="79"/>
    </location>
</feature>
<name>A0A183GI61_HELPZ</name>
<gene>
    <name evidence="2" type="ORF">HPBE_LOCUS22304</name>
</gene>
<evidence type="ECO:0000256" key="1">
    <source>
        <dbReference type="SAM" id="MobiDB-lite"/>
    </source>
</evidence>
<evidence type="ECO:0000313" key="4">
    <source>
        <dbReference type="WBParaSite" id="HPBE_0002230501-mRNA-1"/>
    </source>
</evidence>
<sequence>MIKAQGNEEIGRVSKAWSPAEAKRYGAPPKMASLFGDEACTDEKRSEDEEKERRRRPGAAAAITSPPSPTRSTAPERQD</sequence>
<reference evidence="4" key="2">
    <citation type="submission" date="2019-09" db="UniProtKB">
        <authorList>
            <consortium name="WormBaseParasite"/>
        </authorList>
    </citation>
    <scope>IDENTIFICATION</scope>
</reference>